<evidence type="ECO:0000313" key="3">
    <source>
        <dbReference type="Proteomes" id="UP001372834"/>
    </source>
</evidence>
<dbReference type="AlphaFoldDB" id="A0AAN8SCH4"/>
<accession>A0AAN8SCH4</accession>
<dbReference type="Proteomes" id="UP001372834">
    <property type="component" value="Unassembled WGS sequence"/>
</dbReference>
<proteinExistence type="predicted"/>
<gene>
    <name evidence="2" type="ORF">RUM43_004739</name>
</gene>
<keyword evidence="1" id="KW-0472">Membrane</keyword>
<protein>
    <recommendedName>
        <fullName evidence="4">EB domain-containing protein</fullName>
    </recommendedName>
</protein>
<evidence type="ECO:0000313" key="2">
    <source>
        <dbReference type="EMBL" id="KAK6643234.1"/>
    </source>
</evidence>
<keyword evidence="1" id="KW-0812">Transmembrane</keyword>
<evidence type="ECO:0008006" key="4">
    <source>
        <dbReference type="Google" id="ProtNLM"/>
    </source>
</evidence>
<keyword evidence="1" id="KW-1133">Transmembrane helix</keyword>
<comment type="caution">
    <text evidence="2">The sequence shown here is derived from an EMBL/GenBank/DDBJ whole genome shotgun (WGS) entry which is preliminary data.</text>
</comment>
<organism evidence="2 3">
    <name type="scientific">Polyplax serrata</name>
    <name type="common">Common mouse louse</name>
    <dbReference type="NCBI Taxonomy" id="468196"/>
    <lineage>
        <taxon>Eukaryota</taxon>
        <taxon>Metazoa</taxon>
        <taxon>Ecdysozoa</taxon>
        <taxon>Arthropoda</taxon>
        <taxon>Hexapoda</taxon>
        <taxon>Insecta</taxon>
        <taxon>Pterygota</taxon>
        <taxon>Neoptera</taxon>
        <taxon>Paraneoptera</taxon>
        <taxon>Psocodea</taxon>
        <taxon>Troctomorpha</taxon>
        <taxon>Phthiraptera</taxon>
        <taxon>Anoplura</taxon>
        <taxon>Polyplacidae</taxon>
        <taxon>Polyplax</taxon>
    </lineage>
</organism>
<reference evidence="2 3" key="1">
    <citation type="submission" date="2023-10" db="EMBL/GenBank/DDBJ databases">
        <title>Genomes of two closely related lineages of the louse Polyplax serrata with different host specificities.</title>
        <authorList>
            <person name="Martinu J."/>
            <person name="Tarabai H."/>
            <person name="Stefka J."/>
            <person name="Hypsa V."/>
        </authorList>
    </citation>
    <scope>NUCLEOTIDE SEQUENCE [LARGE SCALE GENOMIC DNA]</scope>
    <source>
        <strain evidence="2">HR10_N</strain>
    </source>
</reference>
<dbReference type="EMBL" id="JAWJWE010000002">
    <property type="protein sequence ID" value="KAK6643234.1"/>
    <property type="molecule type" value="Genomic_DNA"/>
</dbReference>
<feature type="non-terminal residue" evidence="2">
    <location>
        <position position="1"/>
    </location>
</feature>
<feature type="transmembrane region" description="Helical" evidence="1">
    <location>
        <begin position="104"/>
        <end position="132"/>
    </location>
</feature>
<evidence type="ECO:0000256" key="1">
    <source>
        <dbReference type="SAM" id="Phobius"/>
    </source>
</evidence>
<name>A0AAN8SCH4_POLSC</name>
<sequence>ENESCVSNSCVCNNGYLKYIGRCFPVKKYGQQCLHDIQCNDYRMVCMNEENDVQQKMFCYCDPYHLWNSTARECLEIANITQTAGNFREVHNVTGVLEKSAQKVFLGVVIAGLISVCLLLSFVAICSVYGCCDRHKKGRYGQDDFRNNQINEVAVIGLPQGTYEPIETDFSAIAV</sequence>